<dbReference type="SUPFAM" id="SSF55811">
    <property type="entry name" value="Nudix"/>
    <property type="match status" value="1"/>
</dbReference>
<evidence type="ECO:0000256" key="2">
    <source>
        <dbReference type="SAM" id="MobiDB-lite"/>
    </source>
</evidence>
<comment type="caution">
    <text evidence="4">The sequence shown here is derived from an EMBL/GenBank/DDBJ whole genome shotgun (WGS) entry which is preliminary data.</text>
</comment>
<evidence type="ECO:0000313" key="4">
    <source>
        <dbReference type="EMBL" id="RNF17422.1"/>
    </source>
</evidence>
<dbReference type="InterPro" id="IPR000086">
    <property type="entry name" value="NUDIX_hydrolase_dom"/>
</dbReference>
<keyword evidence="1 4" id="KW-0378">Hydrolase</keyword>
<dbReference type="PANTHER" id="PTHR23114:SF17">
    <property type="entry name" value="M7GPPPN-MRNA HYDROLASE"/>
    <property type="match status" value="1"/>
</dbReference>
<dbReference type="PROSITE" id="PS51462">
    <property type="entry name" value="NUDIX"/>
    <property type="match status" value="1"/>
</dbReference>
<dbReference type="GO" id="GO:0000290">
    <property type="term" value="P:deadenylation-dependent decapping of nuclear-transcribed mRNA"/>
    <property type="evidence" value="ECO:0007669"/>
    <property type="project" value="TreeGrafter"/>
</dbReference>
<feature type="domain" description="Nudix hydrolase" evidence="3">
    <location>
        <begin position="40"/>
        <end position="191"/>
    </location>
</feature>
<dbReference type="EMBL" id="MKKU01000262">
    <property type="protein sequence ID" value="RNF17422.1"/>
    <property type="molecule type" value="Genomic_DNA"/>
</dbReference>
<protein>
    <submittedName>
        <fullName evidence="4">NUDIX hydrolase</fullName>
    </submittedName>
</protein>
<proteinExistence type="predicted"/>
<dbReference type="Gene3D" id="3.90.79.10">
    <property type="entry name" value="Nucleoside Triphosphate Pyrophosphohydrolase"/>
    <property type="match status" value="1"/>
</dbReference>
<organism evidence="4 5">
    <name type="scientific">Trypanosoma conorhini</name>
    <dbReference type="NCBI Taxonomy" id="83891"/>
    <lineage>
        <taxon>Eukaryota</taxon>
        <taxon>Discoba</taxon>
        <taxon>Euglenozoa</taxon>
        <taxon>Kinetoplastea</taxon>
        <taxon>Metakinetoplastina</taxon>
        <taxon>Trypanosomatida</taxon>
        <taxon>Trypanosomatidae</taxon>
        <taxon>Trypanosoma</taxon>
    </lineage>
</organism>
<name>A0A3R7NEF9_9TRYP</name>
<dbReference type="InterPro" id="IPR015797">
    <property type="entry name" value="NUDIX_hydrolase-like_dom_sf"/>
</dbReference>
<sequence length="297" mass="33011">MSLVTQDSEIVAAKRQQRQVPVLEYTSDGEVVVVAANGSKYRRSVCVVIMNEQGYFLGCRRYDDRQVWQFVQGGAKVHESVQQTAERELFEEIGLPATHLRFVGEILSFTSGEEAWAAFRYKSKSWRKSGIVGQELYPLLYLADTGIIDVLHFKAVPGVRQEFCGAMWMRLEEFVRYCSPSKATVVSNICMAVSWFTRCAFANGAGFSPCDGDASQPLGAIRGTNVRSDEATSAGGGTGGAGSHRHHRRRGPRNRRPRLTEPGDPPRCESRRNGCDEKQKDSRGEGIIKTNKQGKLK</sequence>
<keyword evidence="5" id="KW-1185">Reference proteome</keyword>
<dbReference type="Pfam" id="PF00293">
    <property type="entry name" value="NUDIX"/>
    <property type="match status" value="1"/>
</dbReference>
<reference evidence="4 5" key="1">
    <citation type="journal article" date="2018" name="BMC Genomics">
        <title>Genomic comparison of Trypanosoma conorhini and Trypanosoma rangeli to Trypanosoma cruzi strains of high and low virulence.</title>
        <authorList>
            <person name="Bradwell K.R."/>
            <person name="Koparde V.N."/>
            <person name="Matveyev A.V."/>
            <person name="Serrano M.G."/>
            <person name="Alves J.M."/>
            <person name="Parikh H."/>
            <person name="Huang B."/>
            <person name="Lee V."/>
            <person name="Espinosa-Alvarez O."/>
            <person name="Ortiz P.A."/>
            <person name="Costa-Martins A.G."/>
            <person name="Teixeira M.M."/>
            <person name="Buck G.A."/>
        </authorList>
    </citation>
    <scope>NUCLEOTIDE SEQUENCE [LARGE SCALE GENOMIC DNA]</scope>
    <source>
        <strain evidence="4 5">025E</strain>
    </source>
</reference>
<feature type="region of interest" description="Disordered" evidence="2">
    <location>
        <begin position="226"/>
        <end position="297"/>
    </location>
</feature>
<dbReference type="GeneID" id="40318450"/>
<feature type="compositionally biased region" description="Basic residues" evidence="2">
    <location>
        <begin position="243"/>
        <end position="257"/>
    </location>
</feature>
<feature type="compositionally biased region" description="Basic and acidic residues" evidence="2">
    <location>
        <begin position="258"/>
        <end position="286"/>
    </location>
</feature>
<evidence type="ECO:0000259" key="3">
    <source>
        <dbReference type="PROSITE" id="PS51462"/>
    </source>
</evidence>
<evidence type="ECO:0000313" key="5">
    <source>
        <dbReference type="Proteomes" id="UP000284403"/>
    </source>
</evidence>
<dbReference type="OrthoDB" id="447842at2759"/>
<gene>
    <name evidence="4" type="ORF">Tco025E_04839</name>
</gene>
<dbReference type="RefSeq" id="XP_029228138.1">
    <property type="nucleotide sequence ID" value="XM_029371744.1"/>
</dbReference>
<dbReference type="AlphaFoldDB" id="A0A3R7NEF9"/>
<dbReference type="GO" id="GO:0005737">
    <property type="term" value="C:cytoplasm"/>
    <property type="evidence" value="ECO:0007669"/>
    <property type="project" value="TreeGrafter"/>
</dbReference>
<dbReference type="PANTHER" id="PTHR23114">
    <property type="entry name" value="M7GPPPN-MRNA HYDROLASE"/>
    <property type="match status" value="1"/>
</dbReference>
<dbReference type="InterPro" id="IPR020084">
    <property type="entry name" value="NUDIX_hydrolase_CS"/>
</dbReference>
<dbReference type="PROSITE" id="PS00893">
    <property type="entry name" value="NUDIX_BOX"/>
    <property type="match status" value="1"/>
</dbReference>
<accession>A0A3R7NEF9</accession>
<dbReference type="Proteomes" id="UP000284403">
    <property type="component" value="Unassembled WGS sequence"/>
</dbReference>
<evidence type="ECO:0000256" key="1">
    <source>
        <dbReference type="ARBA" id="ARBA00022801"/>
    </source>
</evidence>
<dbReference type="GO" id="GO:0016787">
    <property type="term" value="F:hydrolase activity"/>
    <property type="evidence" value="ECO:0007669"/>
    <property type="project" value="UniProtKB-KW"/>
</dbReference>